<geneLocation type="plasmid" evidence="1 2">
    <name>pASPHE301</name>
</geneLocation>
<proteinExistence type="predicted"/>
<keyword evidence="1" id="KW-0614">Plasmid</keyword>
<accession>F0MCF7</accession>
<dbReference type="AlphaFoldDB" id="F0MCF7"/>
<dbReference type="EMBL" id="CP002380">
    <property type="protein sequence ID" value="ADX75208.1"/>
    <property type="molecule type" value="Genomic_DNA"/>
</dbReference>
<evidence type="ECO:0000313" key="2">
    <source>
        <dbReference type="Proteomes" id="UP000008639"/>
    </source>
</evidence>
<name>F0MCF7_PSEPM</name>
<dbReference type="KEGG" id="apn:Asphe3_41430"/>
<organism evidence="1 2">
    <name type="scientific">Pseudarthrobacter phenanthrenivorans (strain DSM 18606 / JCM 16027 / LMG 23796 / Sphe3)</name>
    <name type="common">Arthrobacter phenanthrenivorans</name>
    <dbReference type="NCBI Taxonomy" id="930171"/>
    <lineage>
        <taxon>Bacteria</taxon>
        <taxon>Bacillati</taxon>
        <taxon>Actinomycetota</taxon>
        <taxon>Actinomycetes</taxon>
        <taxon>Micrococcales</taxon>
        <taxon>Micrococcaceae</taxon>
        <taxon>Pseudarthrobacter</taxon>
    </lineage>
</organism>
<reference evidence="2" key="1">
    <citation type="journal article" date="2011" name="Stand. Genomic Sci.">
        <title>Complete genome sequence of Arthrobacter phenanthrenivorans type strain (Sphe3).</title>
        <authorList>
            <person name="Kallimanis A."/>
            <person name="Labutti K.M."/>
            <person name="Lapidus A."/>
            <person name="Clum A."/>
            <person name="Lykidis A."/>
            <person name="Mavromatis K."/>
            <person name="Pagani I."/>
            <person name="Liolios K."/>
            <person name="Ivanova N."/>
            <person name="Goodwin L."/>
            <person name="Pitluck S."/>
            <person name="Chen A."/>
            <person name="Palaniappan K."/>
            <person name="Markowitz V."/>
            <person name="Bristow J."/>
            <person name="Velentzas A.D."/>
            <person name="Perisynakis A."/>
            <person name="Ouzounis C.C."/>
            <person name="Kyrpides N.C."/>
            <person name="Koukkou A.I."/>
            <person name="Drainas C."/>
        </authorList>
    </citation>
    <scope>NUCLEOTIDE SEQUENCE [LARGE SCALE GENOMIC DNA]</scope>
    <source>
        <strain evidence="2">DSM 18606 / JCM 16027 / LMG 23796 / Sphe3</strain>
        <plasmid evidence="2">Plasmid pASPHE301</plasmid>
    </source>
</reference>
<dbReference type="HOGENOM" id="CLU_962336_0_0_11"/>
<protein>
    <submittedName>
        <fullName evidence="1">Uncharacterized protein</fullName>
    </submittedName>
</protein>
<dbReference type="eggNOG" id="ENOG5033USH">
    <property type="taxonomic scope" value="Bacteria"/>
</dbReference>
<gene>
    <name evidence="1" type="ordered locus">Asphe3_41430</name>
</gene>
<dbReference type="Proteomes" id="UP000008639">
    <property type="component" value="Plasmid pASPHE301"/>
</dbReference>
<evidence type="ECO:0000313" key="1">
    <source>
        <dbReference type="EMBL" id="ADX75208.1"/>
    </source>
</evidence>
<sequence>MGETSGLDWDEETTTNIMLVEVPPLVHVVPFTRNQEGGDKRLKDGGAGVGADWLWWWVGHDGTSFGMLVQAKRLKKDKERWTIDFGYKSGKQWEDLHATADVLNVAPSYALYLGSPDYRKPVECGRKDHPSDFGQCDRCIRKSVSFYPSVLAADGVGAEPGVAYRESIPLESIADPQADTETPRTQEWTYGLTPELKEFLTTEAAGVPQAVAKQLVSKARERRSWQFDLMEKNLTDQISEDYVFESLPADQGHLSAPYFIQILRGLRRTPPGYVLNVLNGDAPTGLDTTALAGLVVVRAESFN</sequence>